<comment type="caution">
    <text evidence="2">The sequence shown here is derived from an EMBL/GenBank/DDBJ whole genome shotgun (WGS) entry which is preliminary data.</text>
</comment>
<protein>
    <submittedName>
        <fullName evidence="2">Uncharacterized protein</fullName>
    </submittedName>
</protein>
<dbReference type="EMBL" id="QRVL01000001">
    <property type="protein sequence ID" value="RGS42385.1"/>
    <property type="molecule type" value="Genomic_DNA"/>
</dbReference>
<accession>A0A395VFD0</accession>
<evidence type="ECO:0000313" key="2">
    <source>
        <dbReference type="EMBL" id="RGS42385.1"/>
    </source>
</evidence>
<keyword evidence="1" id="KW-0472">Membrane</keyword>
<evidence type="ECO:0000313" key="3">
    <source>
        <dbReference type="Proteomes" id="UP000266172"/>
    </source>
</evidence>
<proteinExistence type="predicted"/>
<feature type="transmembrane region" description="Helical" evidence="1">
    <location>
        <begin position="12"/>
        <end position="29"/>
    </location>
</feature>
<dbReference type="AlphaFoldDB" id="A0A395VFD0"/>
<dbReference type="Proteomes" id="UP000266172">
    <property type="component" value="Unassembled WGS sequence"/>
</dbReference>
<evidence type="ECO:0000256" key="1">
    <source>
        <dbReference type="SAM" id="Phobius"/>
    </source>
</evidence>
<keyword evidence="1" id="KW-0812">Transmembrane</keyword>
<sequence>MEKIMDEYGRFLLDLLTMGFLIAYLFGTVTDDAGHCGILEITGAQIAVWDTDYNAYQDYDTYEAEAQKGNPVIEYIAAKPMVLGENRAADYIAASAWDGVELPFLIIRVEDWRGAEMDLNGIYNEAGNSLNFSAPGIYKVRVVTRDAGNRKTECDIRIPVSR</sequence>
<gene>
    <name evidence="2" type="ORF">DWX93_03415</name>
</gene>
<keyword evidence="1" id="KW-1133">Transmembrane helix</keyword>
<dbReference type="RefSeq" id="WP_118096625.1">
    <property type="nucleotide sequence ID" value="NZ_DBFVHP010000002.1"/>
</dbReference>
<organism evidence="2 3">
    <name type="scientific">Roseburia hominis</name>
    <dbReference type="NCBI Taxonomy" id="301301"/>
    <lineage>
        <taxon>Bacteria</taxon>
        <taxon>Bacillati</taxon>
        <taxon>Bacillota</taxon>
        <taxon>Clostridia</taxon>
        <taxon>Lachnospirales</taxon>
        <taxon>Lachnospiraceae</taxon>
        <taxon>Roseburia</taxon>
    </lineage>
</organism>
<name>A0A395VFD0_9FIRM</name>
<reference evidence="2 3" key="1">
    <citation type="submission" date="2018-08" db="EMBL/GenBank/DDBJ databases">
        <title>A genome reference for cultivated species of the human gut microbiota.</title>
        <authorList>
            <person name="Zou Y."/>
            <person name="Xue W."/>
            <person name="Luo G."/>
        </authorList>
    </citation>
    <scope>NUCLEOTIDE SEQUENCE [LARGE SCALE GENOMIC DNA]</scope>
    <source>
        <strain evidence="2 3">AF22-12AC</strain>
    </source>
</reference>